<evidence type="ECO:0000313" key="1">
    <source>
        <dbReference type="Proteomes" id="UP000887565"/>
    </source>
</evidence>
<proteinExistence type="predicted"/>
<accession>A0A915JDH2</accession>
<reference evidence="2" key="1">
    <citation type="submission" date="2022-11" db="UniProtKB">
        <authorList>
            <consortium name="WormBaseParasite"/>
        </authorList>
    </citation>
    <scope>IDENTIFICATION</scope>
</reference>
<dbReference type="WBParaSite" id="nRc.2.0.1.t23850-RA">
    <property type="protein sequence ID" value="nRc.2.0.1.t23850-RA"/>
    <property type="gene ID" value="nRc.2.0.1.g23850"/>
</dbReference>
<sequence>MSNEIGLDFVRFSCVGQENKVVDGEMACSGFAVEVFFTDCGSYIKKPIFCEENWQAFCGIVYLERGDDCGDGEIGGLCS</sequence>
<protein>
    <submittedName>
        <fullName evidence="2">Uncharacterized protein</fullName>
    </submittedName>
</protein>
<evidence type="ECO:0000313" key="2">
    <source>
        <dbReference type="WBParaSite" id="nRc.2.0.1.t23850-RA"/>
    </source>
</evidence>
<dbReference type="Proteomes" id="UP000887565">
    <property type="component" value="Unplaced"/>
</dbReference>
<keyword evidence="1" id="KW-1185">Reference proteome</keyword>
<dbReference type="AlphaFoldDB" id="A0A915JDH2"/>
<name>A0A915JDH2_ROMCU</name>
<organism evidence="1 2">
    <name type="scientific">Romanomermis culicivorax</name>
    <name type="common">Nematode worm</name>
    <dbReference type="NCBI Taxonomy" id="13658"/>
    <lineage>
        <taxon>Eukaryota</taxon>
        <taxon>Metazoa</taxon>
        <taxon>Ecdysozoa</taxon>
        <taxon>Nematoda</taxon>
        <taxon>Enoplea</taxon>
        <taxon>Dorylaimia</taxon>
        <taxon>Mermithida</taxon>
        <taxon>Mermithoidea</taxon>
        <taxon>Mermithidae</taxon>
        <taxon>Romanomermis</taxon>
    </lineage>
</organism>